<organism evidence="1 2">
    <name type="scientific">Pinibacter aurantiacus</name>
    <dbReference type="NCBI Taxonomy" id="2851599"/>
    <lineage>
        <taxon>Bacteria</taxon>
        <taxon>Pseudomonadati</taxon>
        <taxon>Bacteroidota</taxon>
        <taxon>Chitinophagia</taxon>
        <taxon>Chitinophagales</taxon>
        <taxon>Chitinophagaceae</taxon>
        <taxon>Pinibacter</taxon>
    </lineage>
</organism>
<dbReference type="Proteomes" id="UP000812270">
    <property type="component" value="Unassembled WGS sequence"/>
</dbReference>
<name>A0A9E2SB48_9BACT</name>
<reference evidence="1" key="1">
    <citation type="submission" date="2021-06" db="EMBL/GenBank/DDBJ databases">
        <authorList>
            <person name="Huq M.A."/>
        </authorList>
    </citation>
    <scope>NUCLEOTIDE SEQUENCE</scope>
    <source>
        <strain evidence="1">MAH-26</strain>
    </source>
</reference>
<evidence type="ECO:0000313" key="2">
    <source>
        <dbReference type="Proteomes" id="UP000812270"/>
    </source>
</evidence>
<gene>
    <name evidence="1" type="ORF">KTO63_12985</name>
</gene>
<dbReference type="AlphaFoldDB" id="A0A9E2SB48"/>
<protein>
    <submittedName>
        <fullName evidence="1">SRPBCC family protein</fullName>
    </submittedName>
</protein>
<keyword evidence="2" id="KW-1185">Reference proteome</keyword>
<proteinExistence type="predicted"/>
<dbReference type="RefSeq" id="WP_217791737.1">
    <property type="nucleotide sequence ID" value="NZ_JAHSPG010000009.1"/>
</dbReference>
<comment type="caution">
    <text evidence="1">The sequence shown here is derived from an EMBL/GenBank/DDBJ whole genome shotgun (WGS) entry which is preliminary data.</text>
</comment>
<accession>A0A9E2SB48</accession>
<dbReference type="EMBL" id="JAHSPG010000009">
    <property type="protein sequence ID" value="MBV4358072.1"/>
    <property type="molecule type" value="Genomic_DNA"/>
</dbReference>
<sequence length="157" mass="17997">MPTIHITTFIAAPIERVFDLSRSIDLHKKSMSHTEEQAIAGTISGLIGINETVTWKAKHLGKKRVHQSKITALQKHEMFTDEMTKGDFKSMKHDHHFKPVANGTIMVDLIHFEAPYGFIGKLANKLFLTKYLNKLIEQRNAVIKEYAESEKWKLILN</sequence>
<dbReference type="CDD" id="cd07820">
    <property type="entry name" value="SRPBCC_3"/>
    <property type="match status" value="1"/>
</dbReference>
<evidence type="ECO:0000313" key="1">
    <source>
        <dbReference type="EMBL" id="MBV4358072.1"/>
    </source>
</evidence>